<keyword evidence="2" id="KW-1185">Reference proteome</keyword>
<evidence type="ECO:0000313" key="1">
    <source>
        <dbReference type="EMBL" id="MCG3419944.1"/>
    </source>
</evidence>
<dbReference type="EMBL" id="JAIFZM010000010">
    <property type="protein sequence ID" value="MCG3419944.1"/>
    <property type="molecule type" value="Genomic_DNA"/>
</dbReference>
<name>A0AAW5B9P7_9BACI</name>
<reference evidence="1 2" key="1">
    <citation type="journal article" date="2022" name="Evol. Bioinform. Online">
        <title>Draft Genome Sequence of Oceanobacillus jordanicus Strain GSFE11, a Halotolerant Plant Growth-Promoting Bacterial Endophyte Isolated From the Jordan Valley.</title>
        <authorList>
            <person name="Alhindi T."/>
            <person name="Albdaiwi R."/>
        </authorList>
    </citation>
    <scope>NUCLEOTIDE SEQUENCE [LARGE SCALE GENOMIC DNA]</scope>
    <source>
        <strain evidence="1 2">GSFE11</strain>
    </source>
</reference>
<sequence>MLNNGRSLDELHDTQQSTKEILFILDDLFLFSIEKYDQLLREEIEKLLKQMNVPEVLFDKAFPQIIWWLLFCYPQAPHGMTIYQDYLEVHNKKWTKADKVVQAHLNSWLSITPGFYRVVKIDRKYNRLFHVQDVFLKEEKKVFIFNEIFQTPKMGEIISGILLPVGNNVYTTQGRLFHLPVTIVPELMGRFRQFLERHNSNPDYVVPASSYPVLLRITMQTMEEKL</sequence>
<dbReference type="AlphaFoldDB" id="A0AAW5B9P7"/>
<comment type="caution">
    <text evidence="1">The sequence shown here is derived from an EMBL/GenBank/DDBJ whole genome shotgun (WGS) entry which is preliminary data.</text>
</comment>
<dbReference type="Pfam" id="PF25948">
    <property type="entry name" value="DUF7986"/>
    <property type="match status" value="1"/>
</dbReference>
<proteinExistence type="predicted"/>
<gene>
    <name evidence="1" type="ORF">K3T81_12335</name>
</gene>
<protein>
    <submittedName>
        <fullName evidence="1">Uncharacterized protein</fullName>
    </submittedName>
</protein>
<dbReference type="InterPro" id="IPR058292">
    <property type="entry name" value="DUF7986"/>
</dbReference>
<dbReference type="RefSeq" id="WP_238020371.1">
    <property type="nucleotide sequence ID" value="NZ_JAIFZM010000010.1"/>
</dbReference>
<accession>A0AAW5B9P7</accession>
<dbReference type="Proteomes" id="UP001199631">
    <property type="component" value="Unassembled WGS sequence"/>
</dbReference>
<evidence type="ECO:0000313" key="2">
    <source>
        <dbReference type="Proteomes" id="UP001199631"/>
    </source>
</evidence>
<organism evidence="1 2">
    <name type="scientific">Oceanobacillus jordanicus</name>
    <dbReference type="NCBI Taxonomy" id="2867266"/>
    <lineage>
        <taxon>Bacteria</taxon>
        <taxon>Bacillati</taxon>
        <taxon>Bacillota</taxon>
        <taxon>Bacilli</taxon>
        <taxon>Bacillales</taxon>
        <taxon>Bacillaceae</taxon>
        <taxon>Oceanobacillus</taxon>
    </lineage>
</organism>